<gene>
    <name evidence="2" type="ORF">FKV68_15815</name>
</gene>
<feature type="domain" description="NAD-dependent epimerase/dehydratase" evidence="1">
    <location>
        <begin position="68"/>
        <end position="293"/>
    </location>
</feature>
<dbReference type="InterPro" id="IPR001509">
    <property type="entry name" value="Epimerase_deHydtase"/>
</dbReference>
<accession>A0A859QIP8</accession>
<name>A0A859QIP8_9HYPH</name>
<evidence type="ECO:0000313" key="2">
    <source>
        <dbReference type="EMBL" id="QLL62805.1"/>
    </source>
</evidence>
<dbReference type="KEGG" id="emx:FKV68_15815"/>
<evidence type="ECO:0000313" key="3">
    <source>
        <dbReference type="Proteomes" id="UP000510721"/>
    </source>
</evidence>
<proteinExistence type="predicted"/>
<dbReference type="InterPro" id="IPR036291">
    <property type="entry name" value="NAD(P)-bd_dom_sf"/>
</dbReference>
<dbReference type="Proteomes" id="UP000510721">
    <property type="component" value="Chromosome"/>
</dbReference>
<dbReference type="CDD" id="cd08946">
    <property type="entry name" value="SDR_e"/>
    <property type="match status" value="1"/>
</dbReference>
<sequence>MSAASLQALPSFPHDRKTLERFRGKCVAVFRPQLHRFDGLRLTWQRSHEHYPLQRSLPANGERLTKQVLLTGATGFVGRHVLRELAERGIAACPVVRTGTENRLADAVGIERILSTDALFSESAEWWTQALAGIDTIIHVAWYAEPGKYLTSPLNLDCLTGTLAMAKGAAAAGVRRFVGIGTCFEYELTGRPLTIDTPLEPLTPYAGAKAATFMALSQWLPHNGVEFAWCRLFYLYGEGEDERRFVPYLRRCLAAGQRADLTQGHQVRDFLDVSEAARMIVDASVSTAQGAVNICSGIPVTIREFAERIADENGRRDLLNFGGRAENLVDPPYVVGVR</sequence>
<dbReference type="PANTHER" id="PTHR43245">
    <property type="entry name" value="BIFUNCTIONAL POLYMYXIN RESISTANCE PROTEIN ARNA"/>
    <property type="match status" value="1"/>
</dbReference>
<protein>
    <submittedName>
        <fullName evidence="2">NAD(P)-dependent oxidoreductase</fullName>
    </submittedName>
</protein>
<evidence type="ECO:0000259" key="1">
    <source>
        <dbReference type="Pfam" id="PF01370"/>
    </source>
</evidence>
<dbReference type="InterPro" id="IPR050177">
    <property type="entry name" value="Lipid_A_modif_metabolic_enz"/>
</dbReference>
<keyword evidence="3" id="KW-1185">Reference proteome</keyword>
<reference evidence="2 3" key="1">
    <citation type="submission" date="2019-06" db="EMBL/GenBank/DDBJ databases">
        <title>Complete genome sequence of Ensifer mexicanus ITTG R7 isolated from nodules of Acacia angustissima (Mill.) Kuntze.</title>
        <authorList>
            <person name="Rincon-Rosales R."/>
            <person name="Rogel M.A."/>
            <person name="Guerrero G."/>
            <person name="Rincon-Molina C.I."/>
            <person name="Lopez-Lopez A."/>
            <person name="Martinez-Romero E."/>
        </authorList>
    </citation>
    <scope>NUCLEOTIDE SEQUENCE [LARGE SCALE GENOMIC DNA]</scope>
    <source>
        <strain evidence="2 3">ITTG R7</strain>
    </source>
</reference>
<organism evidence="2 3">
    <name type="scientific">Sinorhizobium mexicanum</name>
    <dbReference type="NCBI Taxonomy" id="375549"/>
    <lineage>
        <taxon>Bacteria</taxon>
        <taxon>Pseudomonadati</taxon>
        <taxon>Pseudomonadota</taxon>
        <taxon>Alphaproteobacteria</taxon>
        <taxon>Hyphomicrobiales</taxon>
        <taxon>Rhizobiaceae</taxon>
        <taxon>Sinorhizobium/Ensifer group</taxon>
        <taxon>Sinorhizobium</taxon>
    </lineage>
</organism>
<dbReference type="PANTHER" id="PTHR43245:SF13">
    <property type="entry name" value="UDP-D-APIOSE_UDP-D-XYLOSE SYNTHASE 2"/>
    <property type="match status" value="1"/>
</dbReference>
<dbReference type="AlphaFoldDB" id="A0A859QIP8"/>
<dbReference type="Gene3D" id="3.40.50.720">
    <property type="entry name" value="NAD(P)-binding Rossmann-like Domain"/>
    <property type="match status" value="1"/>
</dbReference>
<dbReference type="EMBL" id="CP041238">
    <property type="protein sequence ID" value="QLL62805.1"/>
    <property type="molecule type" value="Genomic_DNA"/>
</dbReference>
<dbReference type="Pfam" id="PF01370">
    <property type="entry name" value="Epimerase"/>
    <property type="match status" value="1"/>
</dbReference>
<dbReference type="SUPFAM" id="SSF51735">
    <property type="entry name" value="NAD(P)-binding Rossmann-fold domains"/>
    <property type="match status" value="1"/>
</dbReference>